<dbReference type="Proteomes" id="UP001337681">
    <property type="component" value="Unassembled WGS sequence"/>
</dbReference>
<dbReference type="SUPFAM" id="SSF144091">
    <property type="entry name" value="Rhomboid-like"/>
    <property type="match status" value="1"/>
</dbReference>
<keyword evidence="11" id="KW-1185">Reference proteome</keyword>
<feature type="transmembrane region" description="Helical" evidence="7">
    <location>
        <begin position="111"/>
        <end position="131"/>
    </location>
</feature>
<feature type="transmembrane region" description="Helical" evidence="7">
    <location>
        <begin position="83"/>
        <end position="104"/>
    </location>
</feature>
<keyword evidence="5 7" id="KW-1133">Transmembrane helix</keyword>
<dbReference type="PANTHER" id="PTHR43731">
    <property type="entry name" value="RHOMBOID PROTEASE"/>
    <property type="match status" value="1"/>
</dbReference>
<sequence length="284" mass="32342">MNNSFISNLRFLITQHKPLSIYIVLNVTIFITVGVLDVISFLFKLPFDIKGLIWEYTAFPASIQNQVYKIYTLITYQFFHRDLWHLLVNMLTIFWFGRVFIDFLKPRQFHFVYLFGGFIGALFYAITFNLFPVFESVATNSLLIGASASVMAIAAASATYVPNYTFHLLLFGAVRLKYLVLFLLIFDIILLNDGNAGGNLAHLGGALAGFIFIKLLQKGKDLSKWTEKKPKLKVVKNSAPKYNSPYNEVSQEEIDRILEKISASGYEKLTSEEKQKLFKASGKK</sequence>
<evidence type="ECO:0000313" key="10">
    <source>
        <dbReference type="EMBL" id="MEE1884067.1"/>
    </source>
</evidence>
<evidence type="ECO:0000256" key="3">
    <source>
        <dbReference type="ARBA" id="ARBA00022692"/>
    </source>
</evidence>
<dbReference type="InterPro" id="IPR022764">
    <property type="entry name" value="Peptidase_S54_rhomboid_dom"/>
</dbReference>
<feature type="transmembrane region" description="Helical" evidence="7">
    <location>
        <begin position="196"/>
        <end position="216"/>
    </location>
</feature>
<evidence type="ECO:0000259" key="9">
    <source>
        <dbReference type="Pfam" id="PF20216"/>
    </source>
</evidence>
<feature type="transmembrane region" description="Helical" evidence="7">
    <location>
        <begin position="168"/>
        <end position="190"/>
    </location>
</feature>
<dbReference type="Gene3D" id="1.20.1540.10">
    <property type="entry name" value="Rhomboid-like"/>
    <property type="match status" value="1"/>
</dbReference>
<dbReference type="EMBL" id="JAZDQU010000001">
    <property type="protein sequence ID" value="MEE1884067.1"/>
    <property type="molecule type" value="Genomic_DNA"/>
</dbReference>
<feature type="transmembrane region" description="Helical" evidence="7">
    <location>
        <begin position="21"/>
        <end position="43"/>
    </location>
</feature>
<evidence type="ECO:0000256" key="2">
    <source>
        <dbReference type="ARBA" id="ARBA00009045"/>
    </source>
</evidence>
<keyword evidence="4 10" id="KW-0378">Hydrolase</keyword>
<gene>
    <name evidence="10" type="ORF">VRU49_01425</name>
</gene>
<dbReference type="Pfam" id="PF01694">
    <property type="entry name" value="Rhomboid"/>
    <property type="match status" value="1"/>
</dbReference>
<name>A0ABU7GYH1_9SPHI</name>
<evidence type="ECO:0000313" key="11">
    <source>
        <dbReference type="Proteomes" id="UP001337681"/>
    </source>
</evidence>
<evidence type="ECO:0000256" key="5">
    <source>
        <dbReference type="ARBA" id="ARBA00022989"/>
    </source>
</evidence>
<dbReference type="GO" id="GO:0008233">
    <property type="term" value="F:peptidase activity"/>
    <property type="evidence" value="ECO:0007669"/>
    <property type="project" value="UniProtKB-KW"/>
</dbReference>
<dbReference type="EC" id="3.4.21.105" evidence="10"/>
<accession>A0ABU7GYH1</accession>
<dbReference type="Pfam" id="PF20216">
    <property type="entry name" value="DUF6576"/>
    <property type="match status" value="1"/>
</dbReference>
<evidence type="ECO:0000256" key="6">
    <source>
        <dbReference type="ARBA" id="ARBA00023136"/>
    </source>
</evidence>
<proteinExistence type="inferred from homology"/>
<feature type="transmembrane region" description="Helical" evidence="7">
    <location>
        <begin position="137"/>
        <end position="161"/>
    </location>
</feature>
<dbReference type="InterPro" id="IPR035952">
    <property type="entry name" value="Rhomboid-like_sf"/>
</dbReference>
<comment type="similarity">
    <text evidence="2">Belongs to the peptidase S54 family.</text>
</comment>
<feature type="domain" description="Peptidase S54 rhomboid" evidence="8">
    <location>
        <begin position="69"/>
        <end position="216"/>
    </location>
</feature>
<keyword evidence="6 7" id="KW-0472">Membrane</keyword>
<keyword evidence="10" id="KW-0645">Protease</keyword>
<protein>
    <submittedName>
        <fullName evidence="10">Rhomboid family intramembrane serine protease</fullName>
        <ecNumber evidence="10">3.4.21.105</ecNumber>
    </submittedName>
</protein>
<dbReference type="InterPro" id="IPR050925">
    <property type="entry name" value="Rhomboid_protease_S54"/>
</dbReference>
<keyword evidence="3 7" id="KW-0812">Transmembrane</keyword>
<feature type="domain" description="DUF6576" evidence="9">
    <location>
        <begin position="249"/>
        <end position="281"/>
    </location>
</feature>
<dbReference type="RefSeq" id="WP_330144985.1">
    <property type="nucleotide sequence ID" value="NZ_JAZDQU010000001.1"/>
</dbReference>
<dbReference type="PANTHER" id="PTHR43731:SF14">
    <property type="entry name" value="PRESENILIN-ASSOCIATED RHOMBOID-LIKE PROTEIN, MITOCHONDRIAL"/>
    <property type="match status" value="1"/>
</dbReference>
<dbReference type="GO" id="GO:0006508">
    <property type="term" value="P:proteolysis"/>
    <property type="evidence" value="ECO:0007669"/>
    <property type="project" value="UniProtKB-KW"/>
</dbReference>
<comment type="caution">
    <text evidence="10">The sequence shown here is derived from an EMBL/GenBank/DDBJ whole genome shotgun (WGS) entry which is preliminary data.</text>
</comment>
<organism evidence="10 11">
    <name type="scientific">Pedobacter flavus</name>
    <dbReference type="NCBI Taxonomy" id="3113906"/>
    <lineage>
        <taxon>Bacteria</taxon>
        <taxon>Pseudomonadati</taxon>
        <taxon>Bacteroidota</taxon>
        <taxon>Sphingobacteriia</taxon>
        <taxon>Sphingobacteriales</taxon>
        <taxon>Sphingobacteriaceae</taxon>
        <taxon>Pedobacter</taxon>
    </lineage>
</organism>
<evidence type="ECO:0000256" key="1">
    <source>
        <dbReference type="ARBA" id="ARBA00004141"/>
    </source>
</evidence>
<reference evidence="10 11" key="1">
    <citation type="submission" date="2024-01" db="EMBL/GenBank/DDBJ databases">
        <title>Pedobacter sp. nov., isolated from oil-contaminated soil.</title>
        <authorList>
            <person name="Le N.T.T."/>
        </authorList>
    </citation>
    <scope>NUCLEOTIDE SEQUENCE [LARGE SCALE GENOMIC DNA]</scope>
    <source>
        <strain evidence="10 11">VNH31</strain>
    </source>
</reference>
<evidence type="ECO:0000256" key="4">
    <source>
        <dbReference type="ARBA" id="ARBA00022801"/>
    </source>
</evidence>
<dbReference type="InterPro" id="IPR046483">
    <property type="entry name" value="DUF6576"/>
</dbReference>
<evidence type="ECO:0000256" key="7">
    <source>
        <dbReference type="SAM" id="Phobius"/>
    </source>
</evidence>
<comment type="subcellular location">
    <subcellularLocation>
        <location evidence="1">Membrane</location>
        <topology evidence="1">Multi-pass membrane protein</topology>
    </subcellularLocation>
</comment>
<evidence type="ECO:0000259" key="8">
    <source>
        <dbReference type="Pfam" id="PF01694"/>
    </source>
</evidence>